<accession>A0A8C3I217</accession>
<reference evidence="2" key="2">
    <citation type="submission" date="2025-09" db="UniProtKB">
        <authorList>
            <consortium name="Ensembl"/>
        </authorList>
    </citation>
    <scope>IDENTIFICATION</scope>
</reference>
<reference evidence="2" key="1">
    <citation type="submission" date="2025-08" db="UniProtKB">
        <authorList>
            <consortium name="Ensembl"/>
        </authorList>
    </citation>
    <scope>IDENTIFICATION</scope>
</reference>
<evidence type="ECO:0000256" key="1">
    <source>
        <dbReference type="SAM" id="MobiDB-lite"/>
    </source>
</evidence>
<feature type="region of interest" description="Disordered" evidence="1">
    <location>
        <begin position="58"/>
        <end position="88"/>
    </location>
</feature>
<dbReference type="AlphaFoldDB" id="A0A8C3I217"/>
<organism evidence="2 3">
    <name type="scientific">Chrysemys picta bellii</name>
    <name type="common">Western painted turtle</name>
    <name type="synonym">Emys bellii</name>
    <dbReference type="NCBI Taxonomy" id="8478"/>
    <lineage>
        <taxon>Eukaryota</taxon>
        <taxon>Metazoa</taxon>
        <taxon>Chordata</taxon>
        <taxon>Craniata</taxon>
        <taxon>Vertebrata</taxon>
        <taxon>Euteleostomi</taxon>
        <taxon>Archelosauria</taxon>
        <taxon>Testudinata</taxon>
        <taxon>Testudines</taxon>
        <taxon>Cryptodira</taxon>
        <taxon>Durocryptodira</taxon>
        <taxon>Testudinoidea</taxon>
        <taxon>Emydidae</taxon>
        <taxon>Chrysemys</taxon>
    </lineage>
</organism>
<dbReference type="Proteomes" id="UP000694380">
    <property type="component" value="Unplaced"/>
</dbReference>
<evidence type="ECO:0000313" key="3">
    <source>
        <dbReference type="Proteomes" id="UP000694380"/>
    </source>
</evidence>
<name>A0A8C3I217_CHRPI</name>
<keyword evidence="3" id="KW-1185">Reference proteome</keyword>
<sequence length="88" mass="9511">MGGVSCWDLWEILFRFLIPPPAPPPRPVSVGPGILLSPMHFLTKGEQRDQVTSWLRKETKPREGGAAGGFQLELAGDGEGGRRGCLAL</sequence>
<dbReference type="Ensembl" id="ENSCPBT00000031693.1">
    <property type="protein sequence ID" value="ENSCPBP00000026907.1"/>
    <property type="gene ID" value="ENSCPBG00000019094.1"/>
</dbReference>
<evidence type="ECO:0000313" key="2">
    <source>
        <dbReference type="Ensembl" id="ENSCPBP00000026907.1"/>
    </source>
</evidence>
<protein>
    <submittedName>
        <fullName evidence="2">Uncharacterized protein</fullName>
    </submittedName>
</protein>
<proteinExistence type="predicted"/>